<dbReference type="InterPro" id="IPR019845">
    <property type="entry name" value="Squalene/phytoene_synthase_CS"/>
</dbReference>
<organism evidence="3 4">
    <name type="scientific">Candidatus Agrococcus pullicola</name>
    <dbReference type="NCBI Taxonomy" id="2838429"/>
    <lineage>
        <taxon>Bacteria</taxon>
        <taxon>Bacillati</taxon>
        <taxon>Actinomycetota</taxon>
        <taxon>Actinomycetes</taxon>
        <taxon>Micrococcales</taxon>
        <taxon>Microbacteriaceae</taxon>
        <taxon>Agrococcus</taxon>
    </lineage>
</organism>
<dbReference type="SUPFAM" id="SSF48576">
    <property type="entry name" value="Terpenoid synthases"/>
    <property type="match status" value="1"/>
</dbReference>
<evidence type="ECO:0000256" key="2">
    <source>
        <dbReference type="ARBA" id="ARBA00022679"/>
    </source>
</evidence>
<dbReference type="CDD" id="cd00683">
    <property type="entry name" value="Trans_IPPS_HH"/>
    <property type="match status" value="1"/>
</dbReference>
<proteinExistence type="predicted"/>
<dbReference type="InterPro" id="IPR033904">
    <property type="entry name" value="Trans_IPPS_HH"/>
</dbReference>
<dbReference type="Proteomes" id="UP000824005">
    <property type="component" value="Unassembled WGS sequence"/>
</dbReference>
<comment type="caution">
    <text evidence="3">The sequence shown here is derived from an EMBL/GenBank/DDBJ whole genome shotgun (WGS) entry which is preliminary data.</text>
</comment>
<protein>
    <submittedName>
        <fullName evidence="3">Phytoene/squalene synthase family protein</fullName>
    </submittedName>
</protein>
<dbReference type="GO" id="GO:0051996">
    <property type="term" value="F:squalene synthase [NAD(P)H] activity"/>
    <property type="evidence" value="ECO:0007669"/>
    <property type="project" value="InterPro"/>
</dbReference>
<dbReference type="SFLD" id="SFLDG01018">
    <property type="entry name" value="Squalene/Phytoene_Synthase_Lik"/>
    <property type="match status" value="1"/>
</dbReference>
<dbReference type="Pfam" id="PF00494">
    <property type="entry name" value="SQS_PSY"/>
    <property type="match status" value="1"/>
</dbReference>
<gene>
    <name evidence="3" type="ORF">H9830_02545</name>
</gene>
<dbReference type="InterPro" id="IPR044843">
    <property type="entry name" value="Trans_IPPS_bact-type"/>
</dbReference>
<dbReference type="GO" id="GO:0016117">
    <property type="term" value="P:carotenoid biosynthetic process"/>
    <property type="evidence" value="ECO:0007669"/>
    <property type="project" value="UniProtKB-ARBA"/>
</dbReference>
<dbReference type="PANTHER" id="PTHR31480">
    <property type="entry name" value="BIFUNCTIONAL LYCOPENE CYCLASE/PHYTOENE SYNTHASE"/>
    <property type="match status" value="1"/>
</dbReference>
<dbReference type="PROSITE" id="PS01045">
    <property type="entry name" value="SQUALEN_PHYTOEN_SYN_2"/>
    <property type="match status" value="1"/>
</dbReference>
<dbReference type="SFLD" id="SFLDS00005">
    <property type="entry name" value="Isoprenoid_Synthase_Type_I"/>
    <property type="match status" value="1"/>
</dbReference>
<evidence type="ECO:0000313" key="3">
    <source>
        <dbReference type="EMBL" id="HIY65138.1"/>
    </source>
</evidence>
<sequence>MTGLDLYTRVCRETSAAVIAGYSTSFSLASRLLPSRIRGDIRTVYALVRIADEIVDGPGAEAGLGQRECGARLDALEGEVAVAIAEGFSQNPIVHAFAETAARVDIDETLTKPFFASMRRDLEPVSFTDEEELRAYVYGSAEVVGLMCIRCFTSGARVSPADADRIETGARALGNAFQLVNFLRDLGADGQGLGRSYLPGVDPASPDALAVRDVLDTIESELRVARAAIPMLPRRVRPAVLAAHDLFAELAARIRKVPAPQLPKRRLSVPRHRKATIAIAASRGLVR</sequence>
<comment type="pathway">
    <text evidence="1">Carotenoid biosynthesis; phytoene biosynthesis.</text>
</comment>
<dbReference type="GO" id="GO:0004311">
    <property type="term" value="F:geranylgeranyl diphosphate synthase activity"/>
    <property type="evidence" value="ECO:0007669"/>
    <property type="project" value="InterPro"/>
</dbReference>
<keyword evidence="2" id="KW-0808">Transferase</keyword>
<evidence type="ECO:0000256" key="1">
    <source>
        <dbReference type="ARBA" id="ARBA00004684"/>
    </source>
</evidence>
<evidence type="ECO:0000313" key="4">
    <source>
        <dbReference type="Proteomes" id="UP000824005"/>
    </source>
</evidence>
<dbReference type="InterPro" id="IPR008949">
    <property type="entry name" value="Isoprenoid_synthase_dom_sf"/>
</dbReference>
<dbReference type="SFLD" id="SFLDG01212">
    <property type="entry name" value="Phytoene_synthase_like"/>
    <property type="match status" value="1"/>
</dbReference>
<dbReference type="Gene3D" id="1.10.600.10">
    <property type="entry name" value="Farnesyl Diphosphate Synthase"/>
    <property type="match status" value="1"/>
</dbReference>
<reference evidence="3" key="1">
    <citation type="journal article" date="2021" name="PeerJ">
        <title>Extensive microbial diversity within the chicken gut microbiome revealed by metagenomics and culture.</title>
        <authorList>
            <person name="Gilroy R."/>
            <person name="Ravi A."/>
            <person name="Getino M."/>
            <person name="Pursley I."/>
            <person name="Horton D.L."/>
            <person name="Alikhan N.F."/>
            <person name="Baker D."/>
            <person name="Gharbi K."/>
            <person name="Hall N."/>
            <person name="Watson M."/>
            <person name="Adriaenssens E.M."/>
            <person name="Foster-Nyarko E."/>
            <person name="Jarju S."/>
            <person name="Secka A."/>
            <person name="Antonio M."/>
            <person name="Oren A."/>
            <person name="Chaudhuri R.R."/>
            <person name="La Ragione R."/>
            <person name="Hildebrand F."/>
            <person name="Pallen M.J."/>
        </authorList>
    </citation>
    <scope>NUCLEOTIDE SEQUENCE</scope>
    <source>
        <strain evidence="3">ChiGjej1B1-98</strain>
    </source>
</reference>
<dbReference type="EMBL" id="DXDC01000075">
    <property type="protein sequence ID" value="HIY65138.1"/>
    <property type="molecule type" value="Genomic_DNA"/>
</dbReference>
<dbReference type="InterPro" id="IPR002060">
    <property type="entry name" value="Squ/phyt_synthse"/>
</dbReference>
<dbReference type="AlphaFoldDB" id="A0A9D1YT23"/>
<name>A0A9D1YT23_9MICO</name>
<accession>A0A9D1YT23</accession>
<reference evidence="3" key="2">
    <citation type="submission" date="2021-04" db="EMBL/GenBank/DDBJ databases">
        <authorList>
            <person name="Gilroy R."/>
        </authorList>
    </citation>
    <scope>NUCLEOTIDE SEQUENCE</scope>
    <source>
        <strain evidence="3">ChiGjej1B1-98</strain>
    </source>
</reference>